<dbReference type="SUPFAM" id="SSF47095">
    <property type="entry name" value="HMG-box"/>
    <property type="match status" value="1"/>
</dbReference>
<name>A0A420XYJ9_9PEZI</name>
<dbReference type="FunFam" id="3.50.50.60:FF:000249">
    <property type="entry name" value="Lysine-specific histone demethylase Aof2"/>
    <property type="match status" value="1"/>
</dbReference>
<evidence type="ECO:0000259" key="4">
    <source>
        <dbReference type="PROSITE" id="PS50934"/>
    </source>
</evidence>
<evidence type="ECO:0000256" key="1">
    <source>
        <dbReference type="ARBA" id="ARBA00005995"/>
    </source>
</evidence>
<dbReference type="OrthoDB" id="9982100at2759"/>
<protein>
    <recommendedName>
        <fullName evidence="4">SWIRM domain-containing protein</fullName>
    </recommendedName>
</protein>
<dbReference type="GO" id="GO:0050660">
    <property type="term" value="F:flavin adenine dinucleotide binding"/>
    <property type="evidence" value="ECO:0007669"/>
    <property type="project" value="TreeGrafter"/>
</dbReference>
<dbReference type="PANTHER" id="PTHR10742:SF386">
    <property type="entry name" value="LYSINE-SPECIFIC HISTONE DEMETHYLASE 1A"/>
    <property type="match status" value="1"/>
</dbReference>
<proteinExistence type="inferred from homology"/>
<dbReference type="SUPFAM" id="SSF46689">
    <property type="entry name" value="Homeodomain-like"/>
    <property type="match status" value="1"/>
</dbReference>
<feature type="compositionally biased region" description="Low complexity" evidence="3">
    <location>
        <begin position="169"/>
        <end position="179"/>
    </location>
</feature>
<dbReference type="SUPFAM" id="SSF51905">
    <property type="entry name" value="FAD/NAD(P)-binding domain"/>
    <property type="match status" value="1"/>
</dbReference>
<dbReference type="Proteomes" id="UP000275385">
    <property type="component" value="Unassembled WGS sequence"/>
</dbReference>
<comment type="caution">
    <text evidence="5">The sequence shown here is derived from an EMBL/GenBank/DDBJ whole genome shotgun (WGS) entry which is preliminary data.</text>
</comment>
<feature type="region of interest" description="Disordered" evidence="3">
    <location>
        <begin position="41"/>
        <end position="112"/>
    </location>
</feature>
<dbReference type="PROSITE" id="PS50934">
    <property type="entry name" value="SWIRM"/>
    <property type="match status" value="1"/>
</dbReference>
<dbReference type="GO" id="GO:0003682">
    <property type="term" value="F:chromatin binding"/>
    <property type="evidence" value="ECO:0007669"/>
    <property type="project" value="TreeGrafter"/>
</dbReference>
<dbReference type="Pfam" id="PF04433">
    <property type="entry name" value="SWIRM"/>
    <property type="match status" value="1"/>
</dbReference>
<reference evidence="5 6" key="1">
    <citation type="submission" date="2018-08" db="EMBL/GenBank/DDBJ databases">
        <title>Draft genome of the lignicolous fungus Coniochaeta pulveracea.</title>
        <authorList>
            <person name="Borstlap C.J."/>
            <person name="De Witt R.N."/>
            <person name="Botha A."/>
            <person name="Volschenk H."/>
        </authorList>
    </citation>
    <scope>NUCLEOTIDE SEQUENCE [LARGE SCALE GENOMIC DNA]</scope>
    <source>
        <strain evidence="5 6">CAB683</strain>
    </source>
</reference>
<dbReference type="GO" id="GO:0016491">
    <property type="term" value="F:oxidoreductase activity"/>
    <property type="evidence" value="ECO:0007669"/>
    <property type="project" value="UniProtKB-KW"/>
</dbReference>
<dbReference type="SUPFAM" id="SSF54373">
    <property type="entry name" value="FAD-linked reductases, C-terminal domain"/>
    <property type="match status" value="1"/>
</dbReference>
<dbReference type="Gene3D" id="3.50.50.60">
    <property type="entry name" value="FAD/NAD(P)-binding domain"/>
    <property type="match status" value="2"/>
</dbReference>
<dbReference type="Gene3D" id="3.90.660.10">
    <property type="match status" value="1"/>
</dbReference>
<dbReference type="InterPro" id="IPR050281">
    <property type="entry name" value="Flavin_monoamine_oxidase"/>
</dbReference>
<dbReference type="STRING" id="177199.A0A420XYJ9"/>
<dbReference type="InterPro" id="IPR002937">
    <property type="entry name" value="Amino_oxidase"/>
</dbReference>
<feature type="compositionally biased region" description="Polar residues" evidence="3">
    <location>
        <begin position="41"/>
        <end position="54"/>
    </location>
</feature>
<feature type="region of interest" description="Disordered" evidence="3">
    <location>
        <begin position="142"/>
        <end position="201"/>
    </location>
</feature>
<comment type="similarity">
    <text evidence="1">Belongs to the flavin monoamine oxidase family.</text>
</comment>
<evidence type="ECO:0000313" key="5">
    <source>
        <dbReference type="EMBL" id="RKU40619.1"/>
    </source>
</evidence>
<keyword evidence="6" id="KW-1185">Reference proteome</keyword>
<organism evidence="5 6">
    <name type="scientific">Coniochaeta pulveracea</name>
    <dbReference type="NCBI Taxonomy" id="177199"/>
    <lineage>
        <taxon>Eukaryota</taxon>
        <taxon>Fungi</taxon>
        <taxon>Dikarya</taxon>
        <taxon>Ascomycota</taxon>
        <taxon>Pezizomycotina</taxon>
        <taxon>Sordariomycetes</taxon>
        <taxon>Sordariomycetidae</taxon>
        <taxon>Coniochaetales</taxon>
        <taxon>Coniochaetaceae</taxon>
        <taxon>Coniochaeta</taxon>
    </lineage>
</organism>
<dbReference type="InterPro" id="IPR036188">
    <property type="entry name" value="FAD/NAD-bd_sf"/>
</dbReference>
<evidence type="ECO:0000256" key="2">
    <source>
        <dbReference type="ARBA" id="ARBA00023002"/>
    </source>
</evidence>
<feature type="compositionally biased region" description="Low complexity" evidence="3">
    <location>
        <begin position="76"/>
        <end position="92"/>
    </location>
</feature>
<dbReference type="Gene3D" id="1.10.10.10">
    <property type="entry name" value="Winged helix-like DNA-binding domain superfamily/Winged helix DNA-binding domain"/>
    <property type="match status" value="1"/>
</dbReference>
<dbReference type="InterPro" id="IPR036910">
    <property type="entry name" value="HMG_box_dom_sf"/>
</dbReference>
<feature type="region of interest" description="Disordered" evidence="3">
    <location>
        <begin position="1080"/>
        <end position="1106"/>
    </location>
</feature>
<evidence type="ECO:0000313" key="6">
    <source>
        <dbReference type="Proteomes" id="UP000275385"/>
    </source>
</evidence>
<dbReference type="InterPro" id="IPR007526">
    <property type="entry name" value="SWIRM"/>
</dbReference>
<sequence length="1106" mass="122355">MEVESVGGSSQGGGYIQGHMCEHLTELASLGSQTLYSKYTGSQQEVGSGTSTQARDGIQHSAEHDPQTESEIIVMTGQLGTSGSGTSAGSTGMPSRGTTSTPSELHSLPTATLKPDVLLKRLKAMSGELRDSSFEYSTSVVSDHSELSSPPPTVSSKATTPVEPDSNNTTSTTQTAPPASQQPPPPIPVSRARQVPRRRYDVRPRVSIPSDMAPSDYAMQCIAAAENSRLNPYGLHEEEYQLLRDHISHAQVTTYLNIRNGILRLWMSNPLVMVTREEAIGCAKDSRWFDVANVSYEWLVRRGYINFGCVHFKASWSTQNQKAVPEQTRRRKRVVIIGAGMSGLGCARQLEGLFKQNPRRFRDMGEDVPEVVVLEGRDRVGGRVYSRAFKSKPTNPSPVFEDTRATAEMGGMIITGFERGNPLNVLVRAQLALPYHNLRADTTLYNSTGKAVDPVRDRMVEKLYNDCLDRVSEYKFKQQPSKLIEGKRDLIDEGKDSSSEGGRTIAQVEESAARQPHALPVSQQNIAPRVELVPVSTDRLTGRVHMEPGTPATLKAAYKAQLSGWNLKESVTKEDDIDLESAVAKPDATLGSVVDDVITQFKNIVNLDAQDFRMLNWHIANLEYSNAINYNQLSLQGWDIDAGYEWEGKHSMIIGGYQTVPQGLALFPTPLDIRKKSPVTRIKYSTDKSGLATVECEDGSRIEADYVVSTIPLGVLKHGSVQFEPPLPPRKAGAIERLGYGVLNKVILVYKEAFWDEDRDIFGVLRFPPTAGRHSVNQQDYTRNRGRFFQWFNVSNTSGVPCLLALMAGDAGFETEHTCNDDLVSEATRVLRSVFGSHVPEPEETVITRWASDKFARGSYSSAGPNMQQHDYDIMREPVGNLFFAGEHTIGTHPATVHGAYMSGLRAASEVMTSILGPIDVPVPLVLPRDIASLKRKATDPSITKAQVYTEEMDHHIIAQIGLPPEKPKHQSTSPFIYYSREPSVVEEARRRCDIGRRPGKGKSSWNDIRNEMAKMWKDADAETRKPFEAEAGKAKLANVEGDKAWADKLKEWNIKYAELEAKYRADNPFVPDPVEEVAAAGRRTKAQVRSYAEPDSDEDVEMDDE</sequence>
<accession>A0A420XYJ9</accession>
<evidence type="ECO:0000256" key="3">
    <source>
        <dbReference type="SAM" id="MobiDB-lite"/>
    </source>
</evidence>
<dbReference type="InterPro" id="IPR009057">
    <property type="entry name" value="Homeodomain-like_sf"/>
</dbReference>
<feature type="domain" description="SWIRM" evidence="4">
    <location>
        <begin position="221"/>
        <end position="316"/>
    </location>
</feature>
<dbReference type="EMBL" id="QVQW01000097">
    <property type="protein sequence ID" value="RKU40619.1"/>
    <property type="molecule type" value="Genomic_DNA"/>
</dbReference>
<feature type="compositionally biased region" description="Acidic residues" evidence="3">
    <location>
        <begin position="1095"/>
        <end position="1106"/>
    </location>
</feature>
<gene>
    <name evidence="5" type="ORF">DL546_002675</name>
</gene>
<dbReference type="Pfam" id="PF01593">
    <property type="entry name" value="Amino_oxidase"/>
    <property type="match status" value="1"/>
</dbReference>
<dbReference type="GO" id="GO:0010468">
    <property type="term" value="P:regulation of gene expression"/>
    <property type="evidence" value="ECO:0007669"/>
    <property type="project" value="UniProtKB-ARBA"/>
</dbReference>
<dbReference type="PANTHER" id="PTHR10742">
    <property type="entry name" value="FLAVIN MONOAMINE OXIDASE"/>
    <property type="match status" value="1"/>
</dbReference>
<feature type="compositionally biased region" description="Basic and acidic residues" evidence="3">
    <location>
        <begin position="57"/>
        <end position="67"/>
    </location>
</feature>
<dbReference type="AlphaFoldDB" id="A0A420XYJ9"/>
<dbReference type="CDD" id="cd00084">
    <property type="entry name" value="HMG-box_SF"/>
    <property type="match status" value="1"/>
</dbReference>
<dbReference type="InterPro" id="IPR036388">
    <property type="entry name" value="WH-like_DNA-bd_sf"/>
</dbReference>
<dbReference type="GO" id="GO:0006338">
    <property type="term" value="P:chromatin remodeling"/>
    <property type="evidence" value="ECO:0007669"/>
    <property type="project" value="TreeGrafter"/>
</dbReference>
<keyword evidence="2" id="KW-0560">Oxidoreductase</keyword>
<dbReference type="FunFam" id="1.10.10.10:FF:000064">
    <property type="entry name" value="Lysine-specific histone demethylase 1A"/>
    <property type="match status" value="1"/>
</dbReference>